<dbReference type="GO" id="GO:0006265">
    <property type="term" value="P:DNA topological change"/>
    <property type="evidence" value="ECO:0007669"/>
    <property type="project" value="InterPro"/>
</dbReference>
<sequence length="175" mass="19100">MIMTDQAFSKKKVDERKRLDQLHDQQRNDKLEVKVAQLAGSVAEMSHYHHGEVSLIFIIVGLAQNSGKQQPEPVFSPGPTERMEPMLNGTEKVPPRSQTIRTTTLTPPQRFVAQDRAAEKLAEAEVASISVEAAKAVLNAHAQGKGLEKAKQEGEAETPAHAQVAGSNVVKHHEG</sequence>
<dbReference type="PROSITE" id="PS52040">
    <property type="entry name" value="TOPO_IIA"/>
    <property type="match status" value="1"/>
</dbReference>
<dbReference type="PANTHER" id="PTHR10169">
    <property type="entry name" value="DNA TOPOISOMERASE/GYRASE"/>
    <property type="match status" value="1"/>
</dbReference>
<comment type="caution">
    <text evidence="5">The sequence shown here is derived from an EMBL/GenBank/DDBJ whole genome shotgun (WGS) entry which is preliminary data.</text>
</comment>
<evidence type="ECO:0000256" key="3">
    <source>
        <dbReference type="SAM" id="MobiDB-lite"/>
    </source>
</evidence>
<dbReference type="GO" id="GO:0005634">
    <property type="term" value="C:nucleus"/>
    <property type="evidence" value="ECO:0007669"/>
    <property type="project" value="TreeGrafter"/>
</dbReference>
<dbReference type="Pfam" id="PF00521">
    <property type="entry name" value="DNA_topoisoIV"/>
    <property type="match status" value="1"/>
</dbReference>
<reference evidence="5" key="1">
    <citation type="submission" date="2022-08" db="EMBL/GenBank/DDBJ databases">
        <title>Genome sequencing of akame (Lates japonicus).</title>
        <authorList>
            <person name="Hashiguchi Y."/>
            <person name="Takahashi H."/>
        </authorList>
    </citation>
    <scope>NUCLEOTIDE SEQUENCE</scope>
    <source>
        <strain evidence="5">Kochi</strain>
    </source>
</reference>
<evidence type="ECO:0000256" key="1">
    <source>
        <dbReference type="ARBA" id="ARBA00023125"/>
    </source>
</evidence>
<keyword evidence="1 2" id="KW-0238">DNA-binding</keyword>
<dbReference type="GO" id="GO:0000819">
    <property type="term" value="P:sister chromatid segregation"/>
    <property type="evidence" value="ECO:0007669"/>
    <property type="project" value="TreeGrafter"/>
</dbReference>
<keyword evidence="6" id="KW-1185">Reference proteome</keyword>
<dbReference type="InterPro" id="IPR050634">
    <property type="entry name" value="DNA_Topoisomerase_II"/>
</dbReference>
<accession>A0AAD3RLS0</accession>
<dbReference type="SUPFAM" id="SSF56719">
    <property type="entry name" value="Type II DNA topoisomerase"/>
    <property type="match status" value="1"/>
</dbReference>
<feature type="region of interest" description="Disordered" evidence="3">
    <location>
        <begin position="143"/>
        <end position="175"/>
    </location>
</feature>
<evidence type="ECO:0000256" key="2">
    <source>
        <dbReference type="PROSITE-ProRule" id="PRU01384"/>
    </source>
</evidence>
<dbReference type="EMBL" id="BRZM01002719">
    <property type="protein sequence ID" value="GLD75134.1"/>
    <property type="molecule type" value="Genomic_DNA"/>
</dbReference>
<dbReference type="GO" id="GO:0003918">
    <property type="term" value="F:DNA topoisomerase type II (double strand cut, ATP-hydrolyzing) activity"/>
    <property type="evidence" value="ECO:0007669"/>
    <property type="project" value="InterPro"/>
</dbReference>
<dbReference type="GO" id="GO:0000712">
    <property type="term" value="P:resolution of meiotic recombination intermediates"/>
    <property type="evidence" value="ECO:0007669"/>
    <property type="project" value="TreeGrafter"/>
</dbReference>
<feature type="compositionally biased region" description="Basic and acidic residues" evidence="3">
    <location>
        <begin position="11"/>
        <end position="25"/>
    </location>
</feature>
<organism evidence="5 6">
    <name type="scientific">Lates japonicus</name>
    <name type="common">Japanese lates</name>
    <dbReference type="NCBI Taxonomy" id="270547"/>
    <lineage>
        <taxon>Eukaryota</taxon>
        <taxon>Metazoa</taxon>
        <taxon>Chordata</taxon>
        <taxon>Craniata</taxon>
        <taxon>Vertebrata</taxon>
        <taxon>Euteleostomi</taxon>
        <taxon>Actinopterygii</taxon>
        <taxon>Neopterygii</taxon>
        <taxon>Teleostei</taxon>
        <taxon>Neoteleostei</taxon>
        <taxon>Acanthomorphata</taxon>
        <taxon>Carangaria</taxon>
        <taxon>Carangaria incertae sedis</taxon>
        <taxon>Centropomidae</taxon>
        <taxon>Lates</taxon>
    </lineage>
</organism>
<feature type="domain" description="Topo IIA-type catalytic" evidence="4">
    <location>
        <begin position="4"/>
        <end position="175"/>
    </location>
</feature>
<proteinExistence type="predicted"/>
<protein>
    <submittedName>
        <fullName evidence="5">DNA topoisomerase 2-alpha isoform X1</fullName>
    </submittedName>
</protein>
<feature type="region of interest" description="Disordered" evidence="3">
    <location>
        <begin position="69"/>
        <end position="98"/>
    </location>
</feature>
<dbReference type="InterPro" id="IPR013758">
    <property type="entry name" value="Topo_IIA_A/C_ab"/>
</dbReference>
<dbReference type="GO" id="GO:0005524">
    <property type="term" value="F:ATP binding"/>
    <property type="evidence" value="ECO:0007669"/>
    <property type="project" value="InterPro"/>
</dbReference>
<comment type="caution">
    <text evidence="2">Lacks conserved residue(s) required for the propagation of feature annotation.</text>
</comment>
<dbReference type="PANTHER" id="PTHR10169:SF61">
    <property type="entry name" value="DNA TOPOISOMERASE 2-ALPHA"/>
    <property type="match status" value="1"/>
</dbReference>
<feature type="region of interest" description="Disordered" evidence="3">
    <location>
        <begin position="1"/>
        <end position="25"/>
    </location>
</feature>
<evidence type="ECO:0000313" key="6">
    <source>
        <dbReference type="Proteomes" id="UP001279410"/>
    </source>
</evidence>
<dbReference type="Proteomes" id="UP001279410">
    <property type="component" value="Unassembled WGS sequence"/>
</dbReference>
<evidence type="ECO:0000259" key="4">
    <source>
        <dbReference type="PROSITE" id="PS52040"/>
    </source>
</evidence>
<dbReference type="Gene3D" id="3.90.199.10">
    <property type="entry name" value="Topoisomerase II, domain 5"/>
    <property type="match status" value="1"/>
</dbReference>
<gene>
    <name evidence="5" type="ORF">AKAME5_002646700</name>
</gene>
<dbReference type="GO" id="GO:0003677">
    <property type="term" value="F:DNA binding"/>
    <property type="evidence" value="ECO:0007669"/>
    <property type="project" value="UniProtKB-UniRule"/>
</dbReference>
<dbReference type="InterPro" id="IPR002205">
    <property type="entry name" value="Topo_IIA_dom_A"/>
</dbReference>
<evidence type="ECO:0000313" key="5">
    <source>
        <dbReference type="EMBL" id="GLD75134.1"/>
    </source>
</evidence>
<dbReference type="AlphaFoldDB" id="A0AAD3RLS0"/>
<name>A0AAD3RLS0_LATJO</name>
<dbReference type="InterPro" id="IPR013760">
    <property type="entry name" value="Topo_IIA-like_dom_sf"/>
</dbReference>